<organism evidence="1 2">
    <name type="scientific">Salipiger aestuarii</name>
    <dbReference type="NCBI Taxonomy" id="568098"/>
    <lineage>
        <taxon>Bacteria</taxon>
        <taxon>Pseudomonadati</taxon>
        <taxon>Pseudomonadota</taxon>
        <taxon>Alphaproteobacteria</taxon>
        <taxon>Rhodobacterales</taxon>
        <taxon>Roseobacteraceae</taxon>
        <taxon>Salipiger</taxon>
    </lineage>
</organism>
<dbReference type="Proteomes" id="UP000249165">
    <property type="component" value="Unassembled WGS sequence"/>
</dbReference>
<reference evidence="1 2" key="1">
    <citation type="submission" date="2018-06" db="EMBL/GenBank/DDBJ databases">
        <title>Genomic Encyclopedia of Archaeal and Bacterial Type Strains, Phase II (KMG-II): from individual species to whole genera.</title>
        <authorList>
            <person name="Goeker M."/>
        </authorList>
    </citation>
    <scope>NUCLEOTIDE SEQUENCE [LARGE SCALE GENOMIC DNA]</scope>
    <source>
        <strain evidence="1 2">DSM 22011</strain>
    </source>
</reference>
<name>A0A327XWH8_9RHOB</name>
<gene>
    <name evidence="1" type="ORF">ATI53_105811</name>
</gene>
<dbReference type="AlphaFoldDB" id="A0A327XWH8"/>
<comment type="caution">
    <text evidence="1">The sequence shown here is derived from an EMBL/GenBank/DDBJ whole genome shotgun (WGS) entry which is preliminary data.</text>
</comment>
<evidence type="ECO:0000313" key="2">
    <source>
        <dbReference type="Proteomes" id="UP000249165"/>
    </source>
</evidence>
<protein>
    <submittedName>
        <fullName evidence="1">Uncharacterized protein</fullName>
    </submittedName>
</protein>
<sequence>MVDRAGNAVHARRNEDAAMLRLLDRFRPASVPAPGRGADFSDLMRRAAADDMSGPGFDTELGAEKELARIVALARDLER</sequence>
<proteinExistence type="predicted"/>
<dbReference type="EMBL" id="QLMG01000058">
    <property type="protein sequence ID" value="RAK10409.1"/>
    <property type="molecule type" value="Genomic_DNA"/>
</dbReference>
<keyword evidence="2" id="KW-1185">Reference proteome</keyword>
<accession>A0A327XWH8</accession>
<evidence type="ECO:0000313" key="1">
    <source>
        <dbReference type="EMBL" id="RAK10409.1"/>
    </source>
</evidence>